<dbReference type="InterPro" id="IPR001214">
    <property type="entry name" value="SET_dom"/>
</dbReference>
<dbReference type="Proteomes" id="UP001519460">
    <property type="component" value="Unassembled WGS sequence"/>
</dbReference>
<keyword evidence="3" id="KW-0949">S-adenosyl-L-methionine</keyword>
<evidence type="ECO:0000259" key="9">
    <source>
        <dbReference type="PROSITE" id="PS50280"/>
    </source>
</evidence>
<dbReference type="InterPro" id="IPR019734">
    <property type="entry name" value="TPR_rpt"/>
</dbReference>
<keyword evidence="2" id="KW-0808">Transferase</keyword>
<dbReference type="PANTHER" id="PTHR46402">
    <property type="entry name" value="SET AND MYND DOMAIN-CONTAINING PROTEIN 5"/>
    <property type="match status" value="1"/>
</dbReference>
<dbReference type="PROSITE" id="PS50865">
    <property type="entry name" value="ZF_MYND_2"/>
    <property type="match status" value="2"/>
</dbReference>
<proteinExistence type="predicted"/>
<dbReference type="PROSITE" id="PS01360">
    <property type="entry name" value="ZF_MYND_1"/>
    <property type="match status" value="1"/>
</dbReference>
<keyword evidence="6" id="KW-0862">Zinc</keyword>
<sequence>MSSPQVLNGTNGAPSSSSINGTTQAATGETHVKELPEEDLTQLIERLTELLDSNVSMTSAEKAKCFRQRAECHLRLGNNNAALVDAEAALHEDPREVEATVTGGQAAASLGRFKDAFHLYKAGLQQDPDSKVITEQLRQLQSHIQQKSESQQEEEEPTYNALDFCTQDPYPGDDVQLKLEREILEAKYKISDKLSDFSGKKMNQAEAAKQLKHAYEAVTRGRLDQALAHCARAIEADPSNIFGRKFRAQLNFDRQDIVEALKDCWAIPKGSRTPDVWNMGGKVLVQLWLPVTAEFWLRKATVTSGRRDQEAGVLFQKVRVKRLYGPLTEDFPVAVDFTQFGRAVVAKEDVKVLMKDLPLVHAQTLASRFVPACCHCTRSLITATDYFGDNYNKLTARQKDVVAHHWPEVTQVWCPRCSRELYCSKQCQEAGWEDYHRVLCPSVNKAAEKLYDLRDHDGYGTNAQGRWAEIWGGHYSPFVLAKLWAAILCQVRRIMQEEGPGKDGQPTTVQWAKAKAPYRRFIAFGTAPATERMPDILAIFQEVFSDCPDGVSYPITEAEFKGRYYQAACNLQCFSACITPFQRFMTSLQEDLEGLSLLVHLDEHKIPEAYFAGMFPVHACLNHSCENNAEVSNGHMDDNFGVQVTAKRDIKKGEEIFITYIDTALPRMLRRAWLYKSFNFWCQCRRCQFEGDKPTECTQCGAKAKGDKRFPTCGKCHKAWYCSTKCQKENWVKGHKIICSTKHSVVASPEDYQVC</sequence>
<dbReference type="GO" id="GO:0008168">
    <property type="term" value="F:methyltransferase activity"/>
    <property type="evidence" value="ECO:0007669"/>
    <property type="project" value="UniProtKB-KW"/>
</dbReference>
<dbReference type="Gene3D" id="6.10.140.2220">
    <property type="match status" value="2"/>
</dbReference>
<feature type="domain" description="MYND-type" evidence="10">
    <location>
        <begin position="697"/>
        <end position="739"/>
    </location>
</feature>
<dbReference type="GO" id="GO:0032259">
    <property type="term" value="P:methylation"/>
    <property type="evidence" value="ECO:0007669"/>
    <property type="project" value="UniProtKB-KW"/>
</dbReference>
<dbReference type="CDD" id="cd20071">
    <property type="entry name" value="SET_SMYD"/>
    <property type="match status" value="1"/>
</dbReference>
<dbReference type="SMART" id="SM00028">
    <property type="entry name" value="TPR"/>
    <property type="match status" value="3"/>
</dbReference>
<comment type="caution">
    <text evidence="11">The sequence shown here is derived from an EMBL/GenBank/DDBJ whole genome shotgun (WGS) entry which is preliminary data.</text>
</comment>
<name>A0ABD0LI13_9CAEN</name>
<dbReference type="AlphaFoldDB" id="A0ABD0LI13"/>
<evidence type="ECO:0000256" key="4">
    <source>
        <dbReference type="ARBA" id="ARBA00022723"/>
    </source>
</evidence>
<feature type="compositionally biased region" description="Polar residues" evidence="8">
    <location>
        <begin position="1"/>
        <end position="27"/>
    </location>
</feature>
<evidence type="ECO:0000256" key="2">
    <source>
        <dbReference type="ARBA" id="ARBA00022679"/>
    </source>
</evidence>
<dbReference type="EMBL" id="JACVVK020000048">
    <property type="protein sequence ID" value="KAK7498808.1"/>
    <property type="molecule type" value="Genomic_DNA"/>
</dbReference>
<dbReference type="Gene3D" id="1.25.40.10">
    <property type="entry name" value="Tetratricopeptide repeat domain"/>
    <property type="match status" value="2"/>
</dbReference>
<keyword evidence="1" id="KW-0489">Methyltransferase</keyword>
<dbReference type="InterPro" id="IPR011990">
    <property type="entry name" value="TPR-like_helical_dom_sf"/>
</dbReference>
<organism evidence="11 12">
    <name type="scientific">Batillaria attramentaria</name>
    <dbReference type="NCBI Taxonomy" id="370345"/>
    <lineage>
        <taxon>Eukaryota</taxon>
        <taxon>Metazoa</taxon>
        <taxon>Spiralia</taxon>
        <taxon>Lophotrochozoa</taxon>
        <taxon>Mollusca</taxon>
        <taxon>Gastropoda</taxon>
        <taxon>Caenogastropoda</taxon>
        <taxon>Sorbeoconcha</taxon>
        <taxon>Cerithioidea</taxon>
        <taxon>Batillariidae</taxon>
        <taxon>Batillaria</taxon>
    </lineage>
</organism>
<evidence type="ECO:0000256" key="7">
    <source>
        <dbReference type="PROSITE-ProRule" id="PRU00134"/>
    </source>
</evidence>
<keyword evidence="5 7" id="KW-0863">Zinc-finger</keyword>
<protein>
    <submittedName>
        <fullName evidence="11">Uncharacterized protein</fullName>
    </submittedName>
</protein>
<keyword evidence="12" id="KW-1185">Reference proteome</keyword>
<gene>
    <name evidence="11" type="ORF">BaRGS_00009900</name>
</gene>
<evidence type="ECO:0000259" key="10">
    <source>
        <dbReference type="PROSITE" id="PS50865"/>
    </source>
</evidence>
<dbReference type="Pfam" id="PF01753">
    <property type="entry name" value="zf-MYND"/>
    <property type="match status" value="2"/>
</dbReference>
<dbReference type="PROSITE" id="PS50280">
    <property type="entry name" value="SET"/>
    <property type="match status" value="1"/>
</dbReference>
<evidence type="ECO:0000313" key="11">
    <source>
        <dbReference type="EMBL" id="KAK7498808.1"/>
    </source>
</evidence>
<evidence type="ECO:0000313" key="12">
    <source>
        <dbReference type="Proteomes" id="UP001519460"/>
    </source>
</evidence>
<dbReference type="Gene3D" id="2.170.270.10">
    <property type="entry name" value="SET domain"/>
    <property type="match status" value="1"/>
</dbReference>
<accession>A0ABD0LI13</accession>
<evidence type="ECO:0000256" key="1">
    <source>
        <dbReference type="ARBA" id="ARBA00022603"/>
    </source>
</evidence>
<dbReference type="InterPro" id="IPR046341">
    <property type="entry name" value="SET_dom_sf"/>
</dbReference>
<dbReference type="PANTHER" id="PTHR46402:SF2">
    <property type="entry name" value="HISTONE-LYSINE N-TRIMETHYLTRANSFERASE SMYD5"/>
    <property type="match status" value="1"/>
</dbReference>
<dbReference type="SUPFAM" id="SSF48452">
    <property type="entry name" value="TPR-like"/>
    <property type="match status" value="1"/>
</dbReference>
<dbReference type="SUPFAM" id="SSF144232">
    <property type="entry name" value="HIT/MYND zinc finger-like"/>
    <property type="match status" value="2"/>
</dbReference>
<evidence type="ECO:0000256" key="6">
    <source>
        <dbReference type="ARBA" id="ARBA00022833"/>
    </source>
</evidence>
<dbReference type="Pfam" id="PF00856">
    <property type="entry name" value="SET"/>
    <property type="match status" value="1"/>
</dbReference>
<keyword evidence="4" id="KW-0479">Metal-binding</keyword>
<evidence type="ECO:0000256" key="5">
    <source>
        <dbReference type="ARBA" id="ARBA00022771"/>
    </source>
</evidence>
<reference evidence="11 12" key="1">
    <citation type="journal article" date="2023" name="Sci. Data">
        <title>Genome assembly of the Korean intertidal mud-creeper Batillaria attramentaria.</title>
        <authorList>
            <person name="Patra A.K."/>
            <person name="Ho P.T."/>
            <person name="Jun S."/>
            <person name="Lee S.J."/>
            <person name="Kim Y."/>
            <person name="Won Y.J."/>
        </authorList>
    </citation>
    <scope>NUCLEOTIDE SEQUENCE [LARGE SCALE GENOMIC DNA]</scope>
    <source>
        <strain evidence="11">Wonlab-2016</strain>
    </source>
</reference>
<feature type="domain" description="SET" evidence="9">
    <location>
        <begin position="316"/>
        <end position="661"/>
    </location>
</feature>
<feature type="region of interest" description="Disordered" evidence="8">
    <location>
        <begin position="1"/>
        <end position="37"/>
    </location>
</feature>
<dbReference type="SUPFAM" id="SSF82199">
    <property type="entry name" value="SET domain"/>
    <property type="match status" value="1"/>
</dbReference>
<dbReference type="GO" id="GO:0008270">
    <property type="term" value="F:zinc ion binding"/>
    <property type="evidence" value="ECO:0007669"/>
    <property type="project" value="UniProtKB-KW"/>
</dbReference>
<evidence type="ECO:0000256" key="8">
    <source>
        <dbReference type="SAM" id="MobiDB-lite"/>
    </source>
</evidence>
<evidence type="ECO:0000256" key="3">
    <source>
        <dbReference type="ARBA" id="ARBA00022691"/>
    </source>
</evidence>
<feature type="domain" description="MYND-type" evidence="10">
    <location>
        <begin position="373"/>
        <end position="440"/>
    </location>
</feature>
<dbReference type="InterPro" id="IPR002893">
    <property type="entry name" value="Znf_MYND"/>
</dbReference>